<dbReference type="InterPro" id="IPR054483">
    <property type="entry name" value="DC1-like_CT"/>
</dbReference>
<evidence type="ECO:0000256" key="3">
    <source>
        <dbReference type="ARBA" id="ARBA00022771"/>
    </source>
</evidence>
<keyword evidence="1" id="KW-0479">Metal-binding</keyword>
<dbReference type="PANTHER" id="PTHR32410">
    <property type="entry name" value="CYSTEINE/HISTIDINE-RICH C1 DOMAIN FAMILY PROTEIN"/>
    <property type="match status" value="1"/>
</dbReference>
<proteinExistence type="predicted"/>
<dbReference type="SMART" id="SM00249">
    <property type="entry name" value="PHD"/>
    <property type="match status" value="5"/>
</dbReference>
<dbReference type="InterPro" id="IPR053192">
    <property type="entry name" value="Vacuole_Formation_Reg"/>
</dbReference>
<dbReference type="InterPro" id="IPR001965">
    <property type="entry name" value="Znf_PHD"/>
</dbReference>
<dbReference type="Pfam" id="PF22926">
    <property type="entry name" value="C1-like_CT"/>
    <property type="match status" value="2"/>
</dbReference>
<dbReference type="InterPro" id="IPR004146">
    <property type="entry name" value="DC1"/>
</dbReference>
<dbReference type="GO" id="GO:0008270">
    <property type="term" value="F:zinc ion binding"/>
    <property type="evidence" value="ECO:0007669"/>
    <property type="project" value="UniProtKB-KW"/>
</dbReference>
<feature type="region of interest" description="Disordered" evidence="5">
    <location>
        <begin position="104"/>
        <end position="140"/>
    </location>
</feature>
<evidence type="ECO:0000313" key="7">
    <source>
        <dbReference type="EMBL" id="AAD10650.1"/>
    </source>
</evidence>
<dbReference type="InterPro" id="IPR046349">
    <property type="entry name" value="C1-like_sf"/>
</dbReference>
<organism evidence="7">
    <name type="scientific">Arabidopsis thaliana</name>
    <name type="common">Mouse-ear cress</name>
    <dbReference type="NCBI Taxonomy" id="3702"/>
    <lineage>
        <taxon>Eukaryota</taxon>
        <taxon>Viridiplantae</taxon>
        <taxon>Streptophyta</taxon>
        <taxon>Embryophyta</taxon>
        <taxon>Tracheophyta</taxon>
        <taxon>Spermatophyta</taxon>
        <taxon>Magnoliopsida</taxon>
        <taxon>eudicotyledons</taxon>
        <taxon>Gunneridae</taxon>
        <taxon>Pentapetalae</taxon>
        <taxon>rosids</taxon>
        <taxon>malvids</taxon>
        <taxon>Brassicales</taxon>
        <taxon>Brassicaceae</taxon>
        <taxon>Camelineae</taxon>
        <taxon>Arabidopsis</taxon>
    </lineage>
</organism>
<dbReference type="SUPFAM" id="SSF57889">
    <property type="entry name" value="Cysteine-rich domain"/>
    <property type="match status" value="9"/>
</dbReference>
<dbReference type="TAIR" id="AT1G55430"/>
<feature type="domain" description="Zinc finger PHD-type" evidence="6">
    <location>
        <begin position="938"/>
        <end position="1001"/>
    </location>
</feature>
<keyword evidence="3" id="KW-0863">Zinc-finger</keyword>
<evidence type="ECO:0000256" key="4">
    <source>
        <dbReference type="ARBA" id="ARBA00022833"/>
    </source>
</evidence>
<gene>
    <name evidence="7" type="primary">T5A14.15</name>
</gene>
<feature type="domain" description="Zinc finger PHD-type" evidence="6">
    <location>
        <begin position="1261"/>
        <end position="1330"/>
    </location>
</feature>
<feature type="compositionally biased region" description="Acidic residues" evidence="5">
    <location>
        <begin position="112"/>
        <end position="140"/>
    </location>
</feature>
<evidence type="ECO:0000256" key="1">
    <source>
        <dbReference type="ARBA" id="ARBA00022723"/>
    </source>
</evidence>
<evidence type="ECO:0000259" key="6">
    <source>
        <dbReference type="SMART" id="SM00249"/>
    </source>
</evidence>
<keyword evidence="4" id="KW-0862">Zinc</keyword>
<keyword evidence="2" id="KW-0677">Repeat</keyword>
<dbReference type="Pfam" id="PF03107">
    <property type="entry name" value="C1_2"/>
    <property type="match status" value="9"/>
</dbReference>
<name>Q9ZVU3_ARATH</name>
<feature type="domain" description="Zinc finger PHD-type" evidence="6">
    <location>
        <begin position="748"/>
        <end position="793"/>
    </location>
</feature>
<dbReference type="ExpressionAtlas" id="Q9ZVU3">
    <property type="expression patterns" value="baseline and differential"/>
</dbReference>
<feature type="compositionally biased region" description="Acidic residues" evidence="5">
    <location>
        <begin position="838"/>
        <end position="858"/>
    </location>
</feature>
<evidence type="ECO:0000256" key="2">
    <source>
        <dbReference type="ARBA" id="ARBA00022737"/>
    </source>
</evidence>
<evidence type="ECO:0000256" key="5">
    <source>
        <dbReference type="SAM" id="MobiDB-lite"/>
    </source>
</evidence>
<reference evidence="7" key="1">
    <citation type="submission" date="1999-01" db="EMBL/GenBank/DDBJ databases">
        <authorList>
            <person name="Federspiel N.A."/>
            <person name="Palm C.J."/>
            <person name="Conway A.B."/>
            <person name="Conn L."/>
            <person name="Hansen N.F."/>
            <person name="Altafi H."/>
            <person name="Araujo R."/>
            <person name="Huizar L."/>
            <person name="Rowley D."/>
            <person name="Buehler E."/>
            <person name="Dunn P."/>
            <person name="Gonzalez A."/>
            <person name="Kremenetskaia I."/>
            <person name="Kim C."/>
            <person name="Lenz C."/>
            <person name="Li J."/>
            <person name="Liu S."/>
            <person name="Luros S."/>
            <person name="Schwartz J."/>
            <person name="Shinn P."/>
            <person name="Toriumi M."/>
            <person name="Vysotskaia V.S."/>
            <person name="Walker M."/>
            <person name="Yu G."/>
            <person name="Ecker J."/>
            <person name="Theologis A."/>
            <person name="Davis R.W."/>
        </authorList>
    </citation>
    <scope>NUCLEOTIDE SEQUENCE</scope>
</reference>
<accession>Q9ZVU3</accession>
<dbReference type="PIR" id="F96596">
    <property type="entry name" value="F96596"/>
</dbReference>
<reference key="2">
    <citation type="journal article" date="2000" name="Nature">
        <title>Sequence and analysis of chromosome 1 of the plant Arabidopsis thaliana.</title>
        <authorList>
            <person name="Theologis A."/>
            <person name="Ecker J.R."/>
            <person name="Palm C.J."/>
            <person name="Federspiel N.A."/>
            <person name="Kaul S."/>
            <person name="White O."/>
            <person name="Alonso J."/>
            <person name="Altafi H."/>
            <person name="Araujo R."/>
            <person name="Bowman C.L."/>
            <person name="Brooks S.Y."/>
            <person name="Buehler E."/>
            <person name="Chan A."/>
            <person name="Chao Q."/>
            <person name="Chen H."/>
            <person name="Cheuk R.F."/>
            <person name="Chin C.W."/>
            <person name="Chung M.K."/>
            <person name="Conn L."/>
            <person name="Conway A.B."/>
            <person name="Conway A.R."/>
            <person name="Creasy T.H."/>
            <person name="Dewar K."/>
            <person name="Dunn P."/>
            <person name="Etgu P."/>
            <person name="Feldblyum T.V."/>
            <person name="Feng J."/>
            <person name="Fong B."/>
            <person name="Fujii C.Y."/>
            <person name="Gill J.E."/>
            <person name="Goldsmith A.D."/>
            <person name="Haas B."/>
            <person name="Hansen N.F."/>
            <person name="Hughes B."/>
            <person name="Huizar L."/>
            <person name="Hunter J.L."/>
            <person name="Jenkins J."/>
            <person name="Johnson-Hopson C."/>
            <person name="Khan S."/>
            <person name="Khaykin E."/>
            <person name="Kim C.J."/>
            <person name="Koo H.L."/>
            <person name="Kremenetskaia I."/>
            <person name="Kurtz D.B."/>
            <person name="Kwan A."/>
            <person name="Lam B."/>
            <person name="Langin-Hooper S."/>
            <person name="Lee A."/>
            <person name="Lee J.M."/>
            <person name="Lenz C.A."/>
            <person name="Li J.H."/>
            <person name="Li Y."/>
            <person name="Lin X."/>
            <person name="Liu S.X."/>
            <person name="Liu Z.A."/>
            <person name="Luros J.S."/>
            <person name="Maiti R."/>
            <person name="Marziali A."/>
            <person name="Militscher J."/>
            <person name="Miranda M."/>
            <person name="Nguyen M."/>
            <person name="Nierman W.C."/>
            <person name="Osborne B.I."/>
            <person name="Pai G."/>
            <person name="Peterson J."/>
            <person name="Pham P.K."/>
            <person name="Rizzo M."/>
            <person name="Rooney T."/>
            <person name="Rowley D."/>
            <person name="Sakano H."/>
            <person name="Salzberg S.L."/>
            <person name="Schwartz J.R."/>
            <person name="Shinn P."/>
            <person name="Southwick A.M."/>
            <person name="Sun H."/>
            <person name="Tallon L.J."/>
            <person name="Tambunga G."/>
            <person name="Toriumi M.J."/>
            <person name="Town C.D."/>
            <person name="Utterback T."/>
            <person name="Van Aken S."/>
            <person name="Vaysberg M."/>
            <person name="Vysotskaia V.S."/>
            <person name="Walker M."/>
            <person name="Wu D."/>
            <person name="Yu G."/>
            <person name="Fraser C.M."/>
            <person name="Venter J.C."/>
            <person name="Davis R.W."/>
        </authorList>
    </citation>
    <scope>NUCLEOTIDE SEQUENCE [LARGE SCALE GENOMIC DNA]</scope>
    <source>
        <strain>cv. Columbia</strain>
    </source>
</reference>
<protein>
    <submittedName>
        <fullName evidence="7">T5A14.15 protein</fullName>
    </submittedName>
</protein>
<dbReference type="PANTHER" id="PTHR32410:SF157">
    <property type="entry name" value="CYSTEINE_HISTIDINE-RICH C1 DOMAIN FAMILY PROTEIN"/>
    <property type="match status" value="1"/>
</dbReference>
<dbReference type="EMBL" id="AC005223">
    <property type="protein sequence ID" value="AAD10650.1"/>
    <property type="molecule type" value="Genomic_DNA"/>
</dbReference>
<feature type="domain" description="Zinc finger PHD-type" evidence="6">
    <location>
        <begin position="225"/>
        <end position="287"/>
    </location>
</feature>
<feature type="domain" description="Zinc finger PHD-type" evidence="6">
    <location>
        <begin position="564"/>
        <end position="632"/>
    </location>
</feature>
<sequence length="1360" mass="154663">MNWNLEGDERETHMVYSRTKPPCRVSDPAQPHNLCRRRRPSPLSICFTCKGKNLTCRKYYYYCATCNLEFHRGCHLFPPNLRHPFHSSHPLTLISSNTRNGWWDGSSGSEGSTDDDDSDDDDRDGDGDGDGDGSVDIDGDDDAYGSVDIDGDADADVNVDASLSDGNHRSCRCCNKPLDKTYYHCSICKFNLNLPCSMMLPLLTISHMKSHEHTLTLFCTRLPMSCDACGLSLSTRSTLLYTCLPCSHTVHIKCIYLPRVIQITRHTHRLSFTLSLQPGDFSCGVCRKTVDVNYGQYSCIKGCHYAVHSHCATRNDVWDGEDLEGVPEEPDEDIEPFVRIDVETIHHFSHEHYLKLQEKKTICEKDKYCVACTIPIIISRRFYGCMECDFVLDEACASLPRKKYLPIHKHPLTLHPFPIGGISRFDFNTVAAKDIFKCKACYRLSCGFVYKCGEEYCEFQIDVRCASLPDPLIHGCHPHDLFFNLTHGYCIGCRPRTDLTKARMLSSHGPGLCSSYAVECIKCDDSFLGMTCASFPCEAYYKHDRHLLTLCYGDEKDTTSGQYWCEICESELNADDWFYTCDSCMITLHIDCLLGKDMYMKPGHIFEIGDDGDEVEIVHNDGNSRLICSECNLHCAQAWAFKMIRGYKCPSHGGCDKVVGDICEGESDRFSKLTGEVNTFLKNSPYDGLSLHFFFFVVLEFTFYKLKFSLISSMVKKKRTKPPCRLSDPAQPHKLCRRRQPTHPPLSICFTCKGKHLKRSKYYYYCATCNLEFHRGCHVFLPEIRSAFHPSHPLTFTALDPEFNASIIHQNWRDSSASEESSEELINEVVDYDHEDAGDDAVANEDDDEDAVPNDDDNGGGGGDIYAVAYNDGASLSYGNHLKCKCCASPLEKLYYHCSTCKFNLNLTCSMRPPPTTISHLKFHEHTLTLFLVRITWPCDVCGFLLNKDTDDLVYACLPCSLMVHRSCIYLPRVIKITRHPHRLSLTSSLQPGDFSCGLCRHTVDVNCGQYSCDKGCQYAIHSKCATWRDVWDGIDLDGVPEEPEEYIEPPFLKIDEDTIQHFSHHEHYMKLHVKKTITEKDKFCEACTLPVMISQRFYGCMECDFVLDEACASLPRKIYNPLHKHPLTLHVVPTIDTYTDPNMPITKVIFNCIGCLRYGCGFHYRCHEKGCEEFLLDVRCASLPDPLIHGCHAHDLFFNFTGGICMGCGTSECSSFFLECIKCKSFLGIKCATLPSEAHYRHDRHPLTLCYRDYMTSHHWCEICESKLSTYYWFYTCDSCKITLHVTCLLGKDIYVKPHYTFVSDSSHDDQFEIARNEGNSRQLCSNCNLRCAQTLVFKRRGEYESFCTLTCLGDSLDS</sequence>
<feature type="region of interest" description="Disordered" evidence="5">
    <location>
        <begin position="838"/>
        <end position="860"/>
    </location>
</feature>